<evidence type="ECO:0000256" key="1">
    <source>
        <dbReference type="SAM" id="MobiDB-lite"/>
    </source>
</evidence>
<dbReference type="EMBL" id="UINC01000046">
    <property type="protein sequence ID" value="SUZ48010.1"/>
    <property type="molecule type" value="Genomic_DNA"/>
</dbReference>
<evidence type="ECO:0000313" key="2">
    <source>
        <dbReference type="EMBL" id="SUZ48010.1"/>
    </source>
</evidence>
<feature type="region of interest" description="Disordered" evidence="1">
    <location>
        <begin position="1"/>
        <end position="22"/>
    </location>
</feature>
<accession>A0A381N080</accession>
<reference evidence="2" key="1">
    <citation type="submission" date="2018-05" db="EMBL/GenBank/DDBJ databases">
        <authorList>
            <person name="Lanie J.A."/>
            <person name="Ng W.-L."/>
            <person name="Kazmierczak K.M."/>
            <person name="Andrzejewski T.M."/>
            <person name="Davidsen T.M."/>
            <person name="Wayne K.J."/>
            <person name="Tettelin H."/>
            <person name="Glass J.I."/>
            <person name="Rusch D."/>
            <person name="Podicherti R."/>
            <person name="Tsui H.-C.T."/>
            <person name="Winkler M.E."/>
        </authorList>
    </citation>
    <scope>NUCLEOTIDE SEQUENCE</scope>
</reference>
<feature type="non-terminal residue" evidence="2">
    <location>
        <position position="1"/>
    </location>
</feature>
<sequence>DTHLSKLVPDPAENVSINGRVS</sequence>
<name>A0A381N080_9ZZZZ</name>
<organism evidence="2">
    <name type="scientific">marine metagenome</name>
    <dbReference type="NCBI Taxonomy" id="408172"/>
    <lineage>
        <taxon>unclassified sequences</taxon>
        <taxon>metagenomes</taxon>
        <taxon>ecological metagenomes</taxon>
    </lineage>
</organism>
<proteinExistence type="predicted"/>
<gene>
    <name evidence="2" type="ORF">METZ01_LOCUS864</name>
</gene>
<protein>
    <submittedName>
        <fullName evidence="2">Uncharacterized protein</fullName>
    </submittedName>
</protein>
<dbReference type="AlphaFoldDB" id="A0A381N080"/>